<dbReference type="EMBL" id="CALZ01000104">
    <property type="protein sequence ID" value="CCK83918.1"/>
    <property type="molecule type" value="Genomic_DNA"/>
</dbReference>
<accession>K0NS28</accession>
<proteinExistence type="predicted"/>
<dbReference type="Pfam" id="PF14014">
    <property type="entry name" value="DUF4230"/>
    <property type="match status" value="1"/>
</dbReference>
<evidence type="ECO:0000313" key="2">
    <source>
        <dbReference type="Proteomes" id="UP000009325"/>
    </source>
</evidence>
<sequence>MVYTANFKAGIKVKQMKVKVSDQQVTVTLPKAVILSKAIDASSIKFYDQSYALFNWNKKEDVTAAEAAALKKATKLARQAGITKKANQNAKKVVKQLLKGQLDGKKLVIQTASSK</sequence>
<dbReference type="Proteomes" id="UP000009325">
    <property type="component" value="Unassembled WGS sequence"/>
</dbReference>
<name>K0NS28_9LACO</name>
<gene>
    <name evidence="1" type="ORF">BN146_06665</name>
</gene>
<dbReference type="RefSeq" id="WP_009558149.1">
    <property type="nucleotide sequence ID" value="NZ_CALZ01000104.1"/>
</dbReference>
<protein>
    <recommendedName>
        <fullName evidence="3">DUF4230 domain-containing protein</fullName>
    </recommendedName>
</protein>
<evidence type="ECO:0008006" key="3">
    <source>
        <dbReference type="Google" id="ProtNLM"/>
    </source>
</evidence>
<dbReference type="AlphaFoldDB" id="K0NS28"/>
<organism evidence="1 2">
    <name type="scientific">Lactobacillus equicursoris 66c</name>
    <dbReference type="NCBI Taxonomy" id="872326"/>
    <lineage>
        <taxon>Bacteria</taxon>
        <taxon>Bacillati</taxon>
        <taxon>Bacillota</taxon>
        <taxon>Bacilli</taxon>
        <taxon>Lactobacillales</taxon>
        <taxon>Lactobacillaceae</taxon>
        <taxon>Lactobacillus</taxon>
    </lineage>
</organism>
<evidence type="ECO:0000313" key="1">
    <source>
        <dbReference type="EMBL" id="CCK83918.1"/>
    </source>
</evidence>
<comment type="caution">
    <text evidence="1">The sequence shown here is derived from an EMBL/GenBank/DDBJ whole genome shotgun (WGS) entry which is preliminary data.</text>
</comment>
<reference evidence="1 2" key="1">
    <citation type="submission" date="2012-08" db="EMBL/GenBank/DDBJ databases">
        <title>Draft Genome Sequences of Lactobacillus equicursoris CIP 110162T, isolated from thoroughbred racehorse feces and Lactobacillus sp. CRBIP 24.137 isolated from urine of human.</title>
        <authorList>
            <person name="Cousin S."/>
            <person name="Loux V."/>
            <person name="Ma L."/>
            <person name="Creno S."/>
            <person name="Clermont D."/>
            <person name="Bizet C."/>
            <person name="Bouchier C."/>
        </authorList>
    </citation>
    <scope>NUCLEOTIDE SEQUENCE [LARGE SCALE GENOMIC DNA]</scope>
    <source>
        <strain evidence="1 2">66c</strain>
    </source>
</reference>
<dbReference type="InterPro" id="IPR025324">
    <property type="entry name" value="DUF4230"/>
</dbReference>